<evidence type="ECO:0000313" key="4">
    <source>
        <dbReference type="EMBL" id="RMO29780.1"/>
    </source>
</evidence>
<dbReference type="Pfam" id="PF23471">
    <property type="entry name" value="Cap15_TM"/>
    <property type="match status" value="1"/>
</dbReference>
<dbReference type="InterPro" id="IPR041208">
    <property type="entry name" value="Cap15"/>
</dbReference>
<feature type="domain" description="Cap1-like TM helices" evidence="3">
    <location>
        <begin position="19"/>
        <end position="83"/>
    </location>
</feature>
<reference evidence="4 5" key="1">
    <citation type="submission" date="2018-08" db="EMBL/GenBank/DDBJ databases">
        <title>Recombination of ecologically and evolutionarily significant loci maintains genetic cohesion in the Pseudomonas syringae species complex.</title>
        <authorList>
            <person name="Dillon M."/>
            <person name="Thakur S."/>
            <person name="Almeida R.N.D."/>
            <person name="Weir B.S."/>
            <person name="Guttman D.S."/>
        </authorList>
    </citation>
    <scope>NUCLEOTIDE SEQUENCE [LARGE SCALE GENOMIC DNA]</scope>
    <source>
        <strain evidence="4 5">ICMP 2788</strain>
    </source>
</reference>
<comment type="caution">
    <text evidence="4">The sequence shown here is derived from an EMBL/GenBank/DDBJ whole genome shotgun (WGS) entry which is preliminary data.</text>
</comment>
<feature type="transmembrane region" description="Helical" evidence="1">
    <location>
        <begin position="56"/>
        <end position="77"/>
    </location>
</feature>
<dbReference type="InterPro" id="IPR056338">
    <property type="entry name" value="Cap15-like_TM"/>
</dbReference>
<evidence type="ECO:0000259" key="2">
    <source>
        <dbReference type="Pfam" id="PF18153"/>
    </source>
</evidence>
<dbReference type="Pfam" id="PF18153">
    <property type="entry name" value="Cap15_CD_rec"/>
    <property type="match status" value="1"/>
</dbReference>
<organism evidence="4 5">
    <name type="scientific">Pseudomonas syringae pv. pisi</name>
    <dbReference type="NCBI Taxonomy" id="59510"/>
    <lineage>
        <taxon>Bacteria</taxon>
        <taxon>Pseudomonadati</taxon>
        <taxon>Pseudomonadota</taxon>
        <taxon>Gammaproteobacteria</taxon>
        <taxon>Pseudomonadales</taxon>
        <taxon>Pseudomonadaceae</taxon>
        <taxon>Pseudomonas</taxon>
        <taxon>Pseudomonas syringae</taxon>
    </lineage>
</organism>
<accession>A0A3M6DG04</accession>
<sequence length="217" mass="24444">MRLMIHDHEYSLLGGINRALIGRYLTILASAISGIAVFLLLSAADLAEKYNLPVNLPPTALSLIGAGIVFALLYALFNKTIWKWRWAVKYLKVPDLSGEWQCTGTTLDTEGNPIRSWKADVYICQTWDKIRVRLKTHQSGSNSITAALVHDEADGYRLLYNYRNDPNPGEPELRGHVGSANLLFTKSLDCAQGDYFNGYGRPTYGRMELRRKNEHIN</sequence>
<evidence type="ECO:0000313" key="5">
    <source>
        <dbReference type="Proteomes" id="UP000276886"/>
    </source>
</evidence>
<evidence type="ECO:0000256" key="1">
    <source>
        <dbReference type="SAM" id="Phobius"/>
    </source>
</evidence>
<keyword evidence="1" id="KW-0472">Membrane</keyword>
<evidence type="ECO:0000259" key="3">
    <source>
        <dbReference type="Pfam" id="PF23471"/>
    </source>
</evidence>
<protein>
    <submittedName>
        <fullName evidence="4">Putative pancortin-3</fullName>
    </submittedName>
</protein>
<feature type="domain" description="CD-NTase-associated protein 15" evidence="2">
    <location>
        <begin position="91"/>
        <end position="211"/>
    </location>
</feature>
<dbReference type="AlphaFoldDB" id="A0A3M6DG04"/>
<proteinExistence type="predicted"/>
<keyword evidence="1" id="KW-1133">Transmembrane helix</keyword>
<dbReference type="EMBL" id="RBPQ01000090">
    <property type="protein sequence ID" value="RMO29780.1"/>
    <property type="molecule type" value="Genomic_DNA"/>
</dbReference>
<dbReference type="Proteomes" id="UP000276886">
    <property type="component" value="Unassembled WGS sequence"/>
</dbReference>
<gene>
    <name evidence="4" type="ORF">ALQ44_102020</name>
</gene>
<feature type="transmembrane region" description="Helical" evidence="1">
    <location>
        <begin position="21"/>
        <end position="44"/>
    </location>
</feature>
<keyword evidence="1" id="KW-0812">Transmembrane</keyword>
<name>A0A3M6DG04_PSESJ</name>